<dbReference type="EMBL" id="QVQA01000043">
    <property type="protein sequence ID" value="KAF5098685.1"/>
    <property type="molecule type" value="Genomic_DNA"/>
</dbReference>
<accession>A0ACB6V5J3</accession>
<evidence type="ECO:0000313" key="1">
    <source>
        <dbReference type="EMBL" id="KAF5098685.1"/>
    </source>
</evidence>
<keyword evidence="2" id="KW-1185">Reference proteome</keyword>
<name>A0ACB6V5J3_9ASCO</name>
<reference evidence="1 2" key="1">
    <citation type="journal article" date="2020" name="Front. Microbiol.">
        <title>Phenotypic and Genetic Characterization of the Cheese Ripening Yeast Geotrichum candidum.</title>
        <authorList>
            <person name="Perkins V."/>
            <person name="Vignola S."/>
            <person name="Lessard M.H."/>
            <person name="Plante P.L."/>
            <person name="Corbeil J."/>
            <person name="Dugat-Bony E."/>
            <person name="Frenette M."/>
            <person name="Labrie S."/>
        </authorList>
    </citation>
    <scope>NUCLEOTIDE SEQUENCE [LARGE SCALE GENOMIC DNA]</scope>
    <source>
        <strain evidence="1 2">LMA-1147</strain>
    </source>
</reference>
<organism evidence="1 2">
    <name type="scientific">Geotrichum galactomycetum</name>
    <dbReference type="NCBI Taxonomy" id="27317"/>
    <lineage>
        <taxon>Eukaryota</taxon>
        <taxon>Fungi</taxon>
        <taxon>Dikarya</taxon>
        <taxon>Ascomycota</taxon>
        <taxon>Saccharomycotina</taxon>
        <taxon>Dipodascomycetes</taxon>
        <taxon>Dipodascales</taxon>
        <taxon>Dipodascaceae</taxon>
        <taxon>Geotrichum</taxon>
    </lineage>
</organism>
<proteinExistence type="predicted"/>
<dbReference type="Proteomes" id="UP000744676">
    <property type="component" value="Unassembled WGS sequence"/>
</dbReference>
<protein>
    <submittedName>
        <fullName evidence="1">Uncharacterized protein</fullName>
    </submittedName>
</protein>
<comment type="caution">
    <text evidence="1">The sequence shown here is derived from an EMBL/GenBank/DDBJ whole genome shotgun (WGS) entry which is preliminary data.</text>
</comment>
<sequence>MSFLKFLQRSQLASTLPSARQFAIDFTRPNELKNILVRSDQELDGFSTATLDLIERTPPAADVTAAAAAPVTEKSVSTQSVPPTDKNEPSMYARFHGVLNLDLPKNRPDIVQSGYAMFRTRDQLPEATLFPTLRSLLDGNSQYGPSGSYWDWSSCSHLLLKVKGDRRKYFINIQAESALPTDIYQHRLFLKTPGQWEKVYVPLKDFILTNWGVIQEQRQIDLEHVKTIGIGLIDKQYGPFDLSIASIEAVDQESLPKEALLANPGDGSIDTTAKKPIQSIPGQELAP</sequence>
<evidence type="ECO:0000313" key="2">
    <source>
        <dbReference type="Proteomes" id="UP000744676"/>
    </source>
</evidence>
<gene>
    <name evidence="1" type="ORF">D0Z00_001938</name>
</gene>